<dbReference type="InterPro" id="IPR015712">
    <property type="entry name" value="DNA-dir_RNA_pol_su2"/>
</dbReference>
<dbReference type="GO" id="GO:0000428">
    <property type="term" value="C:DNA-directed RNA polymerase complex"/>
    <property type="evidence" value="ECO:0007669"/>
    <property type="project" value="UniProtKB-KW"/>
</dbReference>
<reference evidence="8" key="1">
    <citation type="submission" date="2025-08" db="UniProtKB">
        <authorList>
            <consortium name="Ensembl"/>
        </authorList>
    </citation>
    <scope>IDENTIFICATION</scope>
</reference>
<evidence type="ECO:0000256" key="6">
    <source>
        <dbReference type="ARBA" id="ARBA00023163"/>
    </source>
</evidence>
<organism evidence="8 9">
    <name type="scientific">Cyprinus carpio</name>
    <name type="common">Common carp</name>
    <dbReference type="NCBI Taxonomy" id="7962"/>
    <lineage>
        <taxon>Eukaryota</taxon>
        <taxon>Metazoa</taxon>
        <taxon>Chordata</taxon>
        <taxon>Craniata</taxon>
        <taxon>Vertebrata</taxon>
        <taxon>Euteleostomi</taxon>
        <taxon>Actinopterygii</taxon>
        <taxon>Neopterygii</taxon>
        <taxon>Teleostei</taxon>
        <taxon>Ostariophysi</taxon>
        <taxon>Cypriniformes</taxon>
        <taxon>Cyprinidae</taxon>
        <taxon>Cyprininae</taxon>
        <taxon>Cyprinus</taxon>
    </lineage>
</organism>
<feature type="domain" description="RNA polymerase Rpb2" evidence="7">
    <location>
        <begin position="141"/>
        <end position="248"/>
    </location>
</feature>
<evidence type="ECO:0000256" key="2">
    <source>
        <dbReference type="ARBA" id="ARBA00012418"/>
    </source>
</evidence>
<dbReference type="Proteomes" id="UP000694427">
    <property type="component" value="Unplaced"/>
</dbReference>
<dbReference type="Gene3D" id="3.90.1110.10">
    <property type="entry name" value="RNA polymerase Rpb2, domain 2"/>
    <property type="match status" value="1"/>
</dbReference>
<dbReference type="EC" id="2.7.7.6" evidence="2"/>
<evidence type="ECO:0000259" key="7">
    <source>
        <dbReference type="Pfam" id="PF04561"/>
    </source>
</evidence>
<dbReference type="Gene3D" id="3.90.1100.10">
    <property type="match status" value="1"/>
</dbReference>
<dbReference type="Pfam" id="PF04561">
    <property type="entry name" value="RNA_pol_Rpb2_2"/>
    <property type="match status" value="1"/>
</dbReference>
<dbReference type="Ensembl" id="ENSCCRT00010086964.1">
    <property type="protein sequence ID" value="ENSCCRP00010078351.1"/>
    <property type="gene ID" value="ENSCCRG00010034270.1"/>
</dbReference>
<evidence type="ECO:0000313" key="8">
    <source>
        <dbReference type="Ensembl" id="ENSCCRP00010078351.1"/>
    </source>
</evidence>
<reference evidence="8" key="2">
    <citation type="submission" date="2025-09" db="UniProtKB">
        <authorList>
            <consortium name="Ensembl"/>
        </authorList>
    </citation>
    <scope>IDENTIFICATION</scope>
</reference>
<keyword evidence="5" id="KW-0548">Nucleotidyltransferase</keyword>
<evidence type="ECO:0000256" key="4">
    <source>
        <dbReference type="ARBA" id="ARBA00022679"/>
    </source>
</evidence>
<dbReference type="GO" id="GO:0003899">
    <property type="term" value="F:DNA-directed RNA polymerase activity"/>
    <property type="evidence" value="ECO:0007669"/>
    <property type="project" value="UniProtKB-EC"/>
</dbReference>
<dbReference type="GO" id="GO:0032549">
    <property type="term" value="F:ribonucleoside binding"/>
    <property type="evidence" value="ECO:0007669"/>
    <property type="project" value="InterPro"/>
</dbReference>
<keyword evidence="6" id="KW-0804">Transcription</keyword>
<protein>
    <recommendedName>
        <fullName evidence="2">DNA-directed RNA polymerase</fullName>
        <ecNumber evidence="2">2.7.7.6</ecNumber>
    </recommendedName>
</protein>
<dbReference type="SUPFAM" id="SSF64484">
    <property type="entry name" value="beta and beta-prime subunits of DNA dependent RNA-polymerase"/>
    <property type="match status" value="1"/>
</dbReference>
<dbReference type="PANTHER" id="PTHR20856">
    <property type="entry name" value="DNA-DIRECTED RNA POLYMERASE I SUBUNIT 2"/>
    <property type="match status" value="1"/>
</dbReference>
<keyword evidence="3" id="KW-0240">DNA-directed RNA polymerase</keyword>
<evidence type="ECO:0000256" key="1">
    <source>
        <dbReference type="ARBA" id="ARBA00006835"/>
    </source>
</evidence>
<dbReference type="GO" id="GO:0003677">
    <property type="term" value="F:DNA binding"/>
    <property type="evidence" value="ECO:0007669"/>
    <property type="project" value="InterPro"/>
</dbReference>
<evidence type="ECO:0000256" key="5">
    <source>
        <dbReference type="ARBA" id="ARBA00022695"/>
    </source>
</evidence>
<keyword evidence="9" id="KW-1185">Reference proteome</keyword>
<evidence type="ECO:0000256" key="3">
    <source>
        <dbReference type="ARBA" id="ARBA00022478"/>
    </source>
</evidence>
<comment type="similarity">
    <text evidence="1">Belongs to the RNA polymerase beta chain family.</text>
</comment>
<dbReference type="AlphaFoldDB" id="A0A8C1MN28"/>
<name>A0A8C1MN28_CYPCA</name>
<proteinExistence type="inferred from homology"/>
<keyword evidence="4" id="KW-0808">Transferase</keyword>
<sequence>PDMLQGEFGEMPPQQLAAAVHTVKGLVKQHIDSFNYFINVEVFISNNTACHTSSVSRYLNIYVRMPDVEESFNVTRPVPPHEVTSLSLICVGAGGYFIVKGQEKVILIQGQLSKNRIIMEQDRKGAVGASSLSYFTFNNSVIHQAMGVEGDQEIVQMIVTEEHECQKAQIFIQTQALKYIGNKVRCQSMWGGPKKTKMEETRELLASTILTHFTSKCIYLAVMVCRVILAQGDNKVDDRNYNGNKRLELAGQVSASKRV</sequence>
<dbReference type="InterPro" id="IPR007642">
    <property type="entry name" value="RNA_pol_Rpb2_2"/>
</dbReference>
<accession>A0A8C1MN28</accession>
<evidence type="ECO:0000313" key="9">
    <source>
        <dbReference type="Proteomes" id="UP000694427"/>
    </source>
</evidence>
<dbReference type="GO" id="GO:0006351">
    <property type="term" value="P:DNA-templated transcription"/>
    <property type="evidence" value="ECO:0007669"/>
    <property type="project" value="InterPro"/>
</dbReference>
<dbReference type="InterPro" id="IPR037034">
    <property type="entry name" value="RNA_pol_Rpb2_2_sf"/>
</dbReference>